<dbReference type="Proteomes" id="UP000055024">
    <property type="component" value="Unassembled WGS sequence"/>
</dbReference>
<reference evidence="1 2" key="1">
    <citation type="submission" date="2015-01" db="EMBL/GenBank/DDBJ databases">
        <title>Evolution of Trichinella species and genotypes.</title>
        <authorList>
            <person name="Korhonen P.K."/>
            <person name="Edoardo P."/>
            <person name="Giuseppe L.R."/>
            <person name="Gasser R.B."/>
        </authorList>
    </citation>
    <scope>NUCLEOTIDE SEQUENCE [LARGE SCALE GENOMIC DNA]</scope>
    <source>
        <strain evidence="1">ISS1029</strain>
    </source>
</reference>
<proteinExistence type="predicted"/>
<accession>A0A0V1GC21</accession>
<dbReference type="EMBL" id="JYDP01003413">
    <property type="protein sequence ID" value="KRY95812.1"/>
    <property type="molecule type" value="Genomic_DNA"/>
</dbReference>
<dbReference type="AlphaFoldDB" id="A0A0V1GC21"/>
<name>A0A0V1GC21_9BILA</name>
<evidence type="ECO:0000313" key="1">
    <source>
        <dbReference type="EMBL" id="KRY95812.1"/>
    </source>
</evidence>
<evidence type="ECO:0000313" key="2">
    <source>
        <dbReference type="Proteomes" id="UP000055024"/>
    </source>
</evidence>
<keyword evidence="2" id="KW-1185">Reference proteome</keyword>
<gene>
    <name evidence="1" type="ORF">T11_9996</name>
</gene>
<sequence>MHLIASSVKNQTTILFQWHVTVRSKQASHGQRT</sequence>
<organism evidence="1 2">
    <name type="scientific">Trichinella zimbabwensis</name>
    <dbReference type="NCBI Taxonomy" id="268475"/>
    <lineage>
        <taxon>Eukaryota</taxon>
        <taxon>Metazoa</taxon>
        <taxon>Ecdysozoa</taxon>
        <taxon>Nematoda</taxon>
        <taxon>Enoplea</taxon>
        <taxon>Dorylaimia</taxon>
        <taxon>Trichinellida</taxon>
        <taxon>Trichinellidae</taxon>
        <taxon>Trichinella</taxon>
    </lineage>
</organism>
<protein>
    <submittedName>
        <fullName evidence="1">Uncharacterized protein</fullName>
    </submittedName>
</protein>
<comment type="caution">
    <text evidence="1">The sequence shown here is derived from an EMBL/GenBank/DDBJ whole genome shotgun (WGS) entry which is preliminary data.</text>
</comment>